<keyword evidence="4" id="KW-1185">Reference proteome</keyword>
<comment type="caution">
    <text evidence="3">The sequence shown here is derived from an EMBL/GenBank/DDBJ whole genome shotgun (WGS) entry which is preliminary data.</text>
</comment>
<reference evidence="3 4" key="1">
    <citation type="submission" date="2018-08" db="EMBL/GenBank/DDBJ databases">
        <title>Parvularcula sp. SM1705, isolated from surface water of the South Sea China.</title>
        <authorList>
            <person name="Sun L."/>
        </authorList>
    </citation>
    <scope>NUCLEOTIDE SEQUENCE [LARGE SCALE GENOMIC DNA]</scope>
    <source>
        <strain evidence="3 4">SM1705</strain>
    </source>
</reference>
<dbReference type="RefSeq" id="WP_116390709.1">
    <property type="nucleotide sequence ID" value="NZ_QUQO01000001.1"/>
</dbReference>
<name>A0A371RF40_9PROT</name>
<accession>A0A371RF40</accession>
<evidence type="ECO:0000256" key="1">
    <source>
        <dbReference type="SAM" id="MobiDB-lite"/>
    </source>
</evidence>
<feature type="signal peptide" evidence="2">
    <location>
        <begin position="1"/>
        <end position="23"/>
    </location>
</feature>
<protein>
    <recommendedName>
        <fullName evidence="5">Heme-binding protein</fullName>
    </recommendedName>
</protein>
<dbReference type="PROSITE" id="PS51257">
    <property type="entry name" value="PROKAR_LIPOPROTEIN"/>
    <property type="match status" value="1"/>
</dbReference>
<evidence type="ECO:0000313" key="4">
    <source>
        <dbReference type="Proteomes" id="UP000264589"/>
    </source>
</evidence>
<dbReference type="AlphaFoldDB" id="A0A371RF40"/>
<dbReference type="PANTHER" id="PTHR34309:SF1">
    <property type="entry name" value="PROTEIN GLCG"/>
    <property type="match status" value="1"/>
</dbReference>
<dbReference type="InterPro" id="IPR005624">
    <property type="entry name" value="PduO/GlcC-like"/>
</dbReference>
<evidence type="ECO:0000313" key="3">
    <source>
        <dbReference type="EMBL" id="RFB04081.1"/>
    </source>
</evidence>
<gene>
    <name evidence="3" type="ORF">DX908_01550</name>
</gene>
<dbReference type="PANTHER" id="PTHR34309">
    <property type="entry name" value="SLR1406 PROTEIN"/>
    <property type="match status" value="1"/>
</dbReference>
<organism evidence="3 4">
    <name type="scientific">Parvularcula marina</name>
    <dbReference type="NCBI Taxonomy" id="2292771"/>
    <lineage>
        <taxon>Bacteria</taxon>
        <taxon>Pseudomonadati</taxon>
        <taxon>Pseudomonadota</taxon>
        <taxon>Alphaproteobacteria</taxon>
        <taxon>Parvularculales</taxon>
        <taxon>Parvularculaceae</taxon>
        <taxon>Parvularcula</taxon>
    </lineage>
</organism>
<evidence type="ECO:0000256" key="2">
    <source>
        <dbReference type="SAM" id="SignalP"/>
    </source>
</evidence>
<dbReference type="Pfam" id="PF03928">
    <property type="entry name" value="HbpS-like"/>
    <property type="match status" value="3"/>
</dbReference>
<dbReference type="EMBL" id="QUQO01000001">
    <property type="protein sequence ID" value="RFB04081.1"/>
    <property type="molecule type" value="Genomic_DNA"/>
</dbReference>
<dbReference type="OrthoDB" id="9121915at2"/>
<dbReference type="InParanoid" id="A0A371RF40"/>
<dbReference type="Proteomes" id="UP000264589">
    <property type="component" value="Unassembled WGS sequence"/>
</dbReference>
<sequence length="685" mass="71492">MSSWVSKALGVSLLALTISCSGGGGGTTAAPEPTPNSPPPPTRRFEDPLPRSLSVADVESLLSAAIAEAQARGTPGTIAVVDRVGNVLALYQMTGAPPNAIVDGAPSGRHAGLQTVRAPSDLVAITKAITGAYLSSGGNAFSTRTASQIVQEHFPPAPGLTNGLESGPLFGVQISQLPCSDLNTRYDEIQGPFIGPNRSPLGLSADPGGFPLYKDGVVVGGIGVTVDDTYTFDPDIRDNDMSDEEIIAFAASRLFPAPEEIIAPRILVDGTALRFSDADEDDFLTDPMAAPAFGTLPGGIGALRPVRGYFGQGMVATIQAGTTYGTEQSGIRLSTAFNTPDAYVLTDGLGTNRYPPSAGTDGGSVSQPLTALEVQTLLEEAFNILSQARAQIRQPLNSRAQVTVSVVDTNGEILGMVRSPDGPIFGTDVSLQKARTAAFFSGPDAANDLNATPRPPALEPPAVPAGLSDQMAGNRPPGLDTVVTRTRTFFDDPTALTGTHAFADRSGGNISRPYFPDGELGNGPGPFSVPIDDFNPFNTGLQTELAVVNISEHVGFVLGISPTDTNRGCTFLPSTGAPLPMGRDVSNRLMNGIQIFPGSVPIYRGDQLIGGIGVSGDGIDQDDMISFLGLHNAGLKLGTINNAPPEIRADRIVVQLNDRQVRLRYVNCPFTPFVDSSQQNVCQGK</sequence>
<feature type="region of interest" description="Disordered" evidence="1">
    <location>
        <begin position="23"/>
        <end position="46"/>
    </location>
</feature>
<keyword evidence="2" id="KW-0732">Signal</keyword>
<dbReference type="InterPro" id="IPR038084">
    <property type="entry name" value="PduO/GlcC-like_sf"/>
</dbReference>
<dbReference type="Gene3D" id="3.30.450.150">
    <property type="entry name" value="Haem-degrading domain"/>
    <property type="match status" value="3"/>
</dbReference>
<evidence type="ECO:0008006" key="5">
    <source>
        <dbReference type="Google" id="ProtNLM"/>
    </source>
</evidence>
<feature type="chain" id="PRO_5016804143" description="Heme-binding protein" evidence="2">
    <location>
        <begin position="24"/>
        <end position="685"/>
    </location>
</feature>
<dbReference type="SUPFAM" id="SSF143744">
    <property type="entry name" value="GlcG-like"/>
    <property type="match status" value="3"/>
</dbReference>
<proteinExistence type="predicted"/>
<dbReference type="InterPro" id="IPR052517">
    <property type="entry name" value="GlcG_carb_metab_protein"/>
</dbReference>
<feature type="compositionally biased region" description="Pro residues" evidence="1">
    <location>
        <begin position="32"/>
        <end position="42"/>
    </location>
</feature>